<dbReference type="InterPro" id="IPR054765">
    <property type="entry name" value="SLBB_dom"/>
</dbReference>
<keyword evidence="8" id="KW-0625">Polysaccharide transport</keyword>
<dbReference type="GO" id="GO:0015159">
    <property type="term" value="F:polysaccharide transmembrane transporter activity"/>
    <property type="evidence" value="ECO:0007669"/>
    <property type="project" value="InterPro"/>
</dbReference>
<proteinExistence type="inferred from homology"/>
<evidence type="ECO:0000313" key="19">
    <source>
        <dbReference type="Proteomes" id="UP000437131"/>
    </source>
</evidence>
<evidence type="ECO:0000256" key="1">
    <source>
        <dbReference type="ARBA" id="ARBA00004571"/>
    </source>
</evidence>
<evidence type="ECO:0000256" key="4">
    <source>
        <dbReference type="ARBA" id="ARBA00022452"/>
    </source>
</evidence>
<evidence type="ECO:0000256" key="13">
    <source>
        <dbReference type="ARBA" id="ARBA00023237"/>
    </source>
</evidence>
<keyword evidence="5" id="KW-0762">Sugar transport</keyword>
<feature type="domain" description="Soluble ligand binding" evidence="16">
    <location>
        <begin position="376"/>
        <end position="430"/>
    </location>
</feature>
<dbReference type="InterPro" id="IPR003715">
    <property type="entry name" value="Poly_export_N"/>
</dbReference>
<evidence type="ECO:0000256" key="14">
    <source>
        <dbReference type="ARBA" id="ARBA00023288"/>
    </source>
</evidence>
<keyword evidence="11" id="KW-0472">Membrane</keyword>
<dbReference type="GO" id="GO:0009279">
    <property type="term" value="C:cell outer membrane"/>
    <property type="evidence" value="ECO:0007669"/>
    <property type="project" value="UniProtKB-SubCell"/>
</dbReference>
<evidence type="ECO:0000313" key="18">
    <source>
        <dbReference type="EMBL" id="MTF39707.1"/>
    </source>
</evidence>
<keyword evidence="4" id="KW-1134">Transmembrane beta strand</keyword>
<dbReference type="GO" id="GO:0046930">
    <property type="term" value="C:pore complex"/>
    <property type="evidence" value="ECO:0007669"/>
    <property type="project" value="UniProtKB-KW"/>
</dbReference>
<dbReference type="Gene3D" id="3.10.560.10">
    <property type="entry name" value="Outer membrane lipoprotein wza domain like"/>
    <property type="match status" value="3"/>
</dbReference>
<evidence type="ECO:0000256" key="11">
    <source>
        <dbReference type="ARBA" id="ARBA00023136"/>
    </source>
</evidence>
<comment type="similarity">
    <text evidence="2">Belongs to the BexD/CtrA/VexA family.</text>
</comment>
<name>A0A844GT83_9CHRO</name>
<dbReference type="GO" id="GO:0015288">
    <property type="term" value="F:porin activity"/>
    <property type="evidence" value="ECO:0007669"/>
    <property type="project" value="UniProtKB-KW"/>
</dbReference>
<dbReference type="Pfam" id="PF10531">
    <property type="entry name" value="SLBB"/>
    <property type="match status" value="2"/>
</dbReference>
<dbReference type="InterPro" id="IPR049712">
    <property type="entry name" value="Poly_export"/>
</dbReference>
<keyword evidence="14" id="KW-0449">Lipoprotein</keyword>
<dbReference type="InterPro" id="IPR019554">
    <property type="entry name" value="Soluble_ligand-bd"/>
</dbReference>
<dbReference type="Proteomes" id="UP000437131">
    <property type="component" value="Unassembled WGS sequence"/>
</dbReference>
<evidence type="ECO:0000256" key="8">
    <source>
        <dbReference type="ARBA" id="ARBA00023047"/>
    </source>
</evidence>
<keyword evidence="13" id="KW-0998">Cell outer membrane</keyword>
<accession>A0A844GT83</accession>
<evidence type="ECO:0000256" key="2">
    <source>
        <dbReference type="ARBA" id="ARBA00009450"/>
    </source>
</evidence>
<comment type="caution">
    <text evidence="18">The sequence shown here is derived from an EMBL/GenBank/DDBJ whole genome shotgun (WGS) entry which is preliminary data.</text>
</comment>
<evidence type="ECO:0000259" key="15">
    <source>
        <dbReference type="Pfam" id="PF02563"/>
    </source>
</evidence>
<dbReference type="PANTHER" id="PTHR33619">
    <property type="entry name" value="POLYSACCHARIDE EXPORT PROTEIN GFCE-RELATED"/>
    <property type="match status" value="1"/>
</dbReference>
<feature type="domain" description="Polysaccharide export protein N-terminal" evidence="15">
    <location>
        <begin position="59"/>
        <end position="133"/>
    </location>
</feature>
<keyword evidence="10" id="KW-0626">Porin</keyword>
<keyword evidence="9" id="KW-0406">Ion transport</keyword>
<gene>
    <name evidence="18" type="ORF">GGC33_12340</name>
</gene>
<dbReference type="Pfam" id="PF02563">
    <property type="entry name" value="Poly_export"/>
    <property type="match status" value="1"/>
</dbReference>
<keyword evidence="6" id="KW-0812">Transmembrane</keyword>
<feature type="domain" description="SLBB" evidence="17">
    <location>
        <begin position="268"/>
        <end position="351"/>
    </location>
</feature>
<evidence type="ECO:0000259" key="17">
    <source>
        <dbReference type="Pfam" id="PF22461"/>
    </source>
</evidence>
<evidence type="ECO:0000256" key="3">
    <source>
        <dbReference type="ARBA" id="ARBA00022448"/>
    </source>
</evidence>
<evidence type="ECO:0000256" key="6">
    <source>
        <dbReference type="ARBA" id="ARBA00022692"/>
    </source>
</evidence>
<dbReference type="EMBL" id="WMIA01000016">
    <property type="protein sequence ID" value="MTF39707.1"/>
    <property type="molecule type" value="Genomic_DNA"/>
</dbReference>
<evidence type="ECO:0000256" key="5">
    <source>
        <dbReference type="ARBA" id="ARBA00022597"/>
    </source>
</evidence>
<reference evidence="18 19" key="1">
    <citation type="submission" date="2019-11" db="EMBL/GenBank/DDBJ databases">
        <title>Isolation of a new High Light Tolerant Cyanobacteria.</title>
        <authorList>
            <person name="Dobson Z."/>
            <person name="Vaughn N."/>
            <person name="Vaughn M."/>
            <person name="Fromme P."/>
            <person name="Mazor Y."/>
        </authorList>
    </citation>
    <scope>NUCLEOTIDE SEQUENCE [LARGE SCALE GENOMIC DNA]</scope>
    <source>
        <strain evidence="18 19">0216</strain>
    </source>
</reference>
<evidence type="ECO:0000256" key="10">
    <source>
        <dbReference type="ARBA" id="ARBA00023114"/>
    </source>
</evidence>
<dbReference type="PANTHER" id="PTHR33619:SF3">
    <property type="entry name" value="POLYSACCHARIDE EXPORT PROTEIN GFCE-RELATED"/>
    <property type="match status" value="1"/>
</dbReference>
<keyword evidence="7" id="KW-0732">Signal</keyword>
<dbReference type="AlphaFoldDB" id="A0A844GT83"/>
<organism evidence="18 19">
    <name type="scientific">Cyanobacterium aponinum 0216</name>
    <dbReference type="NCBI Taxonomy" id="2676140"/>
    <lineage>
        <taxon>Bacteria</taxon>
        <taxon>Bacillati</taxon>
        <taxon>Cyanobacteriota</taxon>
        <taxon>Cyanophyceae</taxon>
        <taxon>Oscillatoriophycideae</taxon>
        <taxon>Chroococcales</taxon>
        <taxon>Geminocystaceae</taxon>
        <taxon>Cyanobacterium</taxon>
    </lineage>
</organism>
<protein>
    <submittedName>
        <fullName evidence="18">Sugar ABC transporter substrate-binding protein</fullName>
    </submittedName>
</protein>
<sequence>MVKMSLTKIAFICIFNISPLFVIGISKPIQAQTPSSSSDSLLHNALPPLKPTSQRSILPENKAYTLDTGDVIQVTVFGLPDQGGVAQVFNDGTVTFPLIGTVNVRGKTIMEVNDLLASLYSRYLKRPSITVVLQQPRPLEVAIVGEVNVPGNYNLSGGTQIQQKEGQTQIASNTPSLPKVSDLFTLAGGLTVSADVRQIQLKRREKGKEVFYVLDFWQLLQEGDLAQDVKLKDGDVIIVPKKDVIDPNEYRQLADATFGIKYVEPPNVTIVGEVNRPGSYTVPIEQGLPRLTTAIQQSGGIRELADIRNIVISRTTRDAKQQKIEVNLWEMLESGDINRDVLLRDGDTIFIPTAKELEPSEAQRLASANFAPDEIVVNVVGSVRNPGSTVLKPNTSLNNAILAAGGFDERRADSSTVELIRVNPNGTVTKRNIPVNLAAEVNEQTNPILKNNDVIVINRSAIAAFGDSVESVLGPIGRSFSLLGFFNIFQ</sequence>
<keyword evidence="3" id="KW-0813">Transport</keyword>
<dbReference type="GO" id="GO:0006811">
    <property type="term" value="P:monoatomic ion transport"/>
    <property type="evidence" value="ECO:0007669"/>
    <property type="project" value="UniProtKB-KW"/>
</dbReference>
<dbReference type="Gene3D" id="3.30.1950.10">
    <property type="entry name" value="wza like domain"/>
    <property type="match status" value="1"/>
</dbReference>
<dbReference type="Pfam" id="PF22461">
    <property type="entry name" value="SLBB_2"/>
    <property type="match status" value="1"/>
</dbReference>
<evidence type="ECO:0000259" key="16">
    <source>
        <dbReference type="Pfam" id="PF10531"/>
    </source>
</evidence>
<comment type="subcellular location">
    <subcellularLocation>
        <location evidence="1">Cell outer membrane</location>
        <topology evidence="1">Multi-pass membrane protein</topology>
    </subcellularLocation>
</comment>
<evidence type="ECO:0000256" key="12">
    <source>
        <dbReference type="ARBA" id="ARBA00023139"/>
    </source>
</evidence>
<keyword evidence="12" id="KW-0564">Palmitate</keyword>
<evidence type="ECO:0000256" key="9">
    <source>
        <dbReference type="ARBA" id="ARBA00023065"/>
    </source>
</evidence>
<evidence type="ECO:0000256" key="7">
    <source>
        <dbReference type="ARBA" id="ARBA00022729"/>
    </source>
</evidence>
<feature type="domain" description="Soluble ligand binding" evidence="16">
    <location>
        <begin position="180"/>
        <end position="213"/>
    </location>
</feature>